<organism evidence="4 5">
    <name type="scientific">Pseudalgibacter alginicilyticus</name>
    <dbReference type="NCBI Taxonomy" id="1736674"/>
    <lineage>
        <taxon>Bacteria</taxon>
        <taxon>Pseudomonadati</taxon>
        <taxon>Bacteroidota</taxon>
        <taxon>Flavobacteriia</taxon>
        <taxon>Flavobacteriales</taxon>
        <taxon>Flavobacteriaceae</taxon>
        <taxon>Pseudalgibacter</taxon>
    </lineage>
</organism>
<dbReference type="Proteomes" id="UP000057981">
    <property type="component" value="Chromosome"/>
</dbReference>
<dbReference type="KEGG" id="ahz:APS56_04120"/>
<name>A0A0P0CVF0_9FLAO</name>
<keyword evidence="5" id="KW-1185">Reference proteome</keyword>
<dbReference type="EMBL" id="CP012898">
    <property type="protein sequence ID" value="ALJ04373.1"/>
    <property type="molecule type" value="Genomic_DNA"/>
</dbReference>
<dbReference type="SUPFAM" id="SSF56349">
    <property type="entry name" value="DNA breaking-rejoining enzymes"/>
    <property type="match status" value="1"/>
</dbReference>
<protein>
    <recommendedName>
        <fullName evidence="3">Phage integrase SAM-like domain-containing protein</fullName>
    </recommendedName>
</protein>
<dbReference type="AlphaFoldDB" id="A0A0P0CVF0"/>
<dbReference type="Gene3D" id="1.10.150.130">
    <property type="match status" value="1"/>
</dbReference>
<dbReference type="OrthoDB" id="892893at2"/>
<dbReference type="Gene3D" id="1.10.443.10">
    <property type="entry name" value="Intergrase catalytic core"/>
    <property type="match status" value="1"/>
</dbReference>
<dbReference type="InterPro" id="IPR010998">
    <property type="entry name" value="Integrase_recombinase_N"/>
</dbReference>
<dbReference type="GO" id="GO:0015074">
    <property type="term" value="P:DNA integration"/>
    <property type="evidence" value="ECO:0007669"/>
    <property type="project" value="InterPro"/>
</dbReference>
<dbReference type="GO" id="GO:0006310">
    <property type="term" value="P:DNA recombination"/>
    <property type="evidence" value="ECO:0007669"/>
    <property type="project" value="UniProtKB-KW"/>
</dbReference>
<feature type="domain" description="Phage integrase SAM-like" evidence="3">
    <location>
        <begin position="124"/>
        <end position="210"/>
    </location>
</feature>
<keyword evidence="1" id="KW-0238">DNA-binding</keyword>
<keyword evidence="2" id="KW-0233">DNA recombination</keyword>
<evidence type="ECO:0000313" key="4">
    <source>
        <dbReference type="EMBL" id="ALJ04373.1"/>
    </source>
</evidence>
<dbReference type="PATRIC" id="fig|1736674.3.peg.845"/>
<dbReference type="RefSeq" id="WP_054725026.1">
    <property type="nucleotide sequence ID" value="NZ_CP012898.1"/>
</dbReference>
<accession>A0A0P0CVF0</accession>
<reference evidence="4 5" key="1">
    <citation type="submission" date="2015-10" db="EMBL/GenBank/DDBJ databases">
        <authorList>
            <person name="Gilbert D.G."/>
        </authorList>
    </citation>
    <scope>NUCLEOTIDE SEQUENCE [LARGE SCALE GENOMIC DNA]</scope>
    <source>
        <strain evidence="5">HZ-22</strain>
    </source>
</reference>
<dbReference type="InterPro" id="IPR013762">
    <property type="entry name" value="Integrase-like_cat_sf"/>
</dbReference>
<sequence>MATIAFAYRSTKKEANIQVRLVTYLEGTKKEDTKKRKSIYASTKFEVLKVFWDKYQTGTKFSGINKGLALKLDTLKKEISEHILDAYKSVKDKSIINKEWLLQTVHEYYNPPQPEIEIVIPEHLIEYIDFYKNDRGSDLSLNAVKKWGVIKNKLLRFEASQGKHYLIKDVNSTFKNRLLDYYTANQYSVNTAQREFAYIKSLCKHARLKGVEVSPETEGLTIKKVKFPKVYLTFTDLTKIQELEGLTESLDNARDWLIISCYTAQRVSDFMRFNKSMVRLEKNVPIIEFTQVKTGKETAIPLLPEVMSVLDKRGGEFPRRISDQKYNDYIKVVCEKAGINKKTKGKKRVCVAPEGVKPTKNHYRDLEGTFEKWELVSSHIGRRSFSTNYYGKLPTTYLIGITNHSTEAQFLNYIQKGKKDLVFDAYEQLINAKQ</sequence>
<dbReference type="InterPro" id="IPR011010">
    <property type="entry name" value="DNA_brk_join_enz"/>
</dbReference>
<evidence type="ECO:0000313" key="5">
    <source>
        <dbReference type="Proteomes" id="UP000057981"/>
    </source>
</evidence>
<dbReference type="InterPro" id="IPR025269">
    <property type="entry name" value="SAM-like_dom"/>
</dbReference>
<gene>
    <name evidence="4" type="ORF">APS56_04120</name>
</gene>
<dbReference type="GO" id="GO:0003677">
    <property type="term" value="F:DNA binding"/>
    <property type="evidence" value="ECO:0007669"/>
    <property type="project" value="UniProtKB-KW"/>
</dbReference>
<dbReference type="STRING" id="1736674.APS56_04120"/>
<proteinExistence type="predicted"/>
<evidence type="ECO:0000259" key="3">
    <source>
        <dbReference type="Pfam" id="PF13102"/>
    </source>
</evidence>
<dbReference type="Pfam" id="PF13102">
    <property type="entry name" value="Phage_int_SAM_5"/>
    <property type="match status" value="1"/>
</dbReference>
<evidence type="ECO:0000256" key="1">
    <source>
        <dbReference type="ARBA" id="ARBA00023125"/>
    </source>
</evidence>
<evidence type="ECO:0000256" key="2">
    <source>
        <dbReference type="ARBA" id="ARBA00023172"/>
    </source>
</evidence>